<feature type="transmembrane region" description="Helical" evidence="8">
    <location>
        <begin position="74"/>
        <end position="98"/>
    </location>
</feature>
<name>A0A345ZCB8_9BACT</name>
<dbReference type="PANTHER" id="PTHR42929:SF1">
    <property type="entry name" value="INNER MEMBRANE ABC TRANSPORTER PERMEASE PROTEIN YDCU-RELATED"/>
    <property type="match status" value="1"/>
</dbReference>
<gene>
    <name evidence="10" type="ORF">C0J27_04335</name>
</gene>
<proteinExistence type="inferred from homology"/>
<dbReference type="InterPro" id="IPR000515">
    <property type="entry name" value="MetI-like"/>
</dbReference>
<reference evidence="10 11" key="1">
    <citation type="submission" date="2017-12" db="EMBL/GenBank/DDBJ databases">
        <title>Chromulinavorax destructans is a abundant pathogen of dominant heterotrophic picoflagllates.</title>
        <authorList>
            <person name="Deeg C.M."/>
            <person name="Zimmer M."/>
            <person name="Suttle C.A."/>
        </authorList>
    </citation>
    <scope>NUCLEOTIDE SEQUENCE [LARGE SCALE GENOMIC DNA]</scope>
    <source>
        <strain evidence="10 11">SeV1</strain>
    </source>
</reference>
<dbReference type="KEGG" id="cdes:C0J27_04335"/>
<evidence type="ECO:0000256" key="8">
    <source>
        <dbReference type="RuleBase" id="RU363032"/>
    </source>
</evidence>
<feature type="transmembrane region" description="Helical" evidence="8">
    <location>
        <begin position="104"/>
        <end position="128"/>
    </location>
</feature>
<dbReference type="PROSITE" id="PS50928">
    <property type="entry name" value="ABC_TM1"/>
    <property type="match status" value="1"/>
</dbReference>
<dbReference type="Proteomes" id="UP000254834">
    <property type="component" value="Chromosome"/>
</dbReference>
<dbReference type="Gene3D" id="1.10.3720.10">
    <property type="entry name" value="MetI-like"/>
    <property type="match status" value="1"/>
</dbReference>
<protein>
    <submittedName>
        <fullName evidence="10">ABC transporter permease</fullName>
    </submittedName>
</protein>
<keyword evidence="7 8" id="KW-0472">Membrane</keyword>
<dbReference type="AlphaFoldDB" id="A0A345ZCB8"/>
<evidence type="ECO:0000259" key="9">
    <source>
        <dbReference type="PROSITE" id="PS50928"/>
    </source>
</evidence>
<dbReference type="SUPFAM" id="SSF161098">
    <property type="entry name" value="MetI-like"/>
    <property type="match status" value="1"/>
</dbReference>
<keyword evidence="11" id="KW-1185">Reference proteome</keyword>
<dbReference type="CDD" id="cd06261">
    <property type="entry name" value="TM_PBP2"/>
    <property type="match status" value="1"/>
</dbReference>
<comment type="similarity">
    <text evidence="2">Belongs to the binding-protein-dependent transport system permease family. CysTW subfamily.</text>
</comment>
<organism evidence="10 11">
    <name type="scientific">Candidatus Chromulinivorax destructor</name>
    <dbReference type="NCBI Taxonomy" id="2066483"/>
    <lineage>
        <taxon>Bacteria</taxon>
        <taxon>Candidatus Babelota</taxon>
        <taxon>Candidatus Babeliae</taxon>
        <taxon>Candidatus Babeliales</taxon>
        <taxon>Candidatus Chromulinivoraceae</taxon>
        <taxon>Candidatus Chromulinivorax</taxon>
    </lineage>
</organism>
<dbReference type="GO" id="GO:0005886">
    <property type="term" value="C:plasma membrane"/>
    <property type="evidence" value="ECO:0007669"/>
    <property type="project" value="UniProtKB-SubCell"/>
</dbReference>
<feature type="transmembrane region" description="Helical" evidence="8">
    <location>
        <begin position="200"/>
        <end position="222"/>
    </location>
</feature>
<accession>A0A345ZCB8</accession>
<evidence type="ECO:0000256" key="4">
    <source>
        <dbReference type="ARBA" id="ARBA00022475"/>
    </source>
</evidence>
<sequence length="291" mass="33685">MFEEIKKLIKAETYFFLVTPAFIWQFAFLVLPLIFVLILSLSQGQGSQLVQSFTLNNFYEIIDLSHIRIILRSIMLASTTAIASLLIAYPIAYFLALYVKRFKFFFLFLLSIPFLINLLVQVYAWFFILEKNGVINHTLMFLGVIQKPLNFLNSYFAIYLVMFHVYLPFMIMPLYSSLEKIDTKLIEASYDLGASFRTTFWRIILPLSMPGVQAGFFLVYVVSFGEYVIPSLLGGMKLFFVGTLISEYFFIGKDWHLGAAFICLSCGMLFLSALAYYWLFNKITLQSKIMR</sequence>
<feature type="transmembrane region" description="Helical" evidence="8">
    <location>
        <begin position="257"/>
        <end position="280"/>
    </location>
</feature>
<evidence type="ECO:0000313" key="10">
    <source>
        <dbReference type="EMBL" id="AXK60935.1"/>
    </source>
</evidence>
<feature type="transmembrane region" description="Helical" evidence="8">
    <location>
        <begin position="229"/>
        <end position="251"/>
    </location>
</feature>
<dbReference type="Pfam" id="PF00528">
    <property type="entry name" value="BPD_transp_1"/>
    <property type="match status" value="1"/>
</dbReference>
<feature type="transmembrane region" description="Helical" evidence="8">
    <location>
        <begin position="22"/>
        <end position="41"/>
    </location>
</feature>
<evidence type="ECO:0000256" key="1">
    <source>
        <dbReference type="ARBA" id="ARBA00004651"/>
    </source>
</evidence>
<keyword evidence="6 8" id="KW-1133">Transmembrane helix</keyword>
<feature type="transmembrane region" description="Helical" evidence="8">
    <location>
        <begin position="149"/>
        <end position="169"/>
    </location>
</feature>
<dbReference type="PANTHER" id="PTHR42929">
    <property type="entry name" value="INNER MEMBRANE ABC TRANSPORTER PERMEASE PROTEIN YDCU-RELATED-RELATED"/>
    <property type="match status" value="1"/>
</dbReference>
<dbReference type="RefSeq" id="WP_115585950.1">
    <property type="nucleotide sequence ID" value="NZ_CP025544.1"/>
</dbReference>
<keyword evidence="3 8" id="KW-0813">Transport</keyword>
<evidence type="ECO:0000256" key="6">
    <source>
        <dbReference type="ARBA" id="ARBA00022989"/>
    </source>
</evidence>
<evidence type="ECO:0000256" key="3">
    <source>
        <dbReference type="ARBA" id="ARBA00022448"/>
    </source>
</evidence>
<comment type="subcellular location">
    <subcellularLocation>
        <location evidence="1 8">Cell membrane</location>
        <topology evidence="1 8">Multi-pass membrane protein</topology>
    </subcellularLocation>
</comment>
<evidence type="ECO:0000313" key="11">
    <source>
        <dbReference type="Proteomes" id="UP000254834"/>
    </source>
</evidence>
<feature type="domain" description="ABC transmembrane type-1" evidence="9">
    <location>
        <begin position="70"/>
        <end position="275"/>
    </location>
</feature>
<dbReference type="GO" id="GO:0055085">
    <property type="term" value="P:transmembrane transport"/>
    <property type="evidence" value="ECO:0007669"/>
    <property type="project" value="InterPro"/>
</dbReference>
<dbReference type="EMBL" id="CP025544">
    <property type="protein sequence ID" value="AXK60935.1"/>
    <property type="molecule type" value="Genomic_DNA"/>
</dbReference>
<keyword evidence="4" id="KW-1003">Cell membrane</keyword>
<evidence type="ECO:0000256" key="2">
    <source>
        <dbReference type="ARBA" id="ARBA00007069"/>
    </source>
</evidence>
<keyword evidence="5 8" id="KW-0812">Transmembrane</keyword>
<evidence type="ECO:0000256" key="7">
    <source>
        <dbReference type="ARBA" id="ARBA00023136"/>
    </source>
</evidence>
<evidence type="ECO:0000256" key="5">
    <source>
        <dbReference type="ARBA" id="ARBA00022692"/>
    </source>
</evidence>
<dbReference type="InterPro" id="IPR035906">
    <property type="entry name" value="MetI-like_sf"/>
</dbReference>
<dbReference type="OrthoDB" id="9807047at2"/>